<sequence>MLGGAIKTIPILTVLLFSFVSVGYSTHDYNVDIDPAESGCDEADQDCSGECYGDDTIDDCGECSDPADFNSGQDDCGVCYGGNADDLGCGCFEPAALSYCEDIDGDGLGAGTPVDFCDVEADLLFHNESKKIIGTL</sequence>
<dbReference type="EMBL" id="UINC01032203">
    <property type="protein sequence ID" value="SVB19475.1"/>
    <property type="molecule type" value="Genomic_DNA"/>
</dbReference>
<dbReference type="AlphaFoldDB" id="A0A382C063"/>
<name>A0A382C063_9ZZZZ</name>
<protein>
    <submittedName>
        <fullName evidence="1">Uncharacterized protein</fullName>
    </submittedName>
</protein>
<evidence type="ECO:0000313" key="1">
    <source>
        <dbReference type="EMBL" id="SVB19475.1"/>
    </source>
</evidence>
<organism evidence="1">
    <name type="scientific">marine metagenome</name>
    <dbReference type="NCBI Taxonomy" id="408172"/>
    <lineage>
        <taxon>unclassified sequences</taxon>
        <taxon>metagenomes</taxon>
        <taxon>ecological metagenomes</taxon>
    </lineage>
</organism>
<reference evidence="1" key="1">
    <citation type="submission" date="2018-05" db="EMBL/GenBank/DDBJ databases">
        <authorList>
            <person name="Lanie J.A."/>
            <person name="Ng W.-L."/>
            <person name="Kazmierczak K.M."/>
            <person name="Andrzejewski T.M."/>
            <person name="Davidsen T.M."/>
            <person name="Wayne K.J."/>
            <person name="Tettelin H."/>
            <person name="Glass J.I."/>
            <person name="Rusch D."/>
            <person name="Podicherti R."/>
            <person name="Tsui H.-C.T."/>
            <person name="Winkler M.E."/>
        </authorList>
    </citation>
    <scope>NUCLEOTIDE SEQUENCE</scope>
</reference>
<accession>A0A382C063</accession>
<feature type="non-terminal residue" evidence="1">
    <location>
        <position position="136"/>
    </location>
</feature>
<proteinExistence type="predicted"/>
<gene>
    <name evidence="1" type="ORF">METZ01_LOCUS172329</name>
</gene>